<dbReference type="Pfam" id="PF12796">
    <property type="entry name" value="Ank_2"/>
    <property type="match status" value="1"/>
</dbReference>
<dbReference type="SUPFAM" id="SSF48403">
    <property type="entry name" value="Ankyrin repeat"/>
    <property type="match status" value="1"/>
</dbReference>
<feature type="repeat" description="ANK" evidence="3">
    <location>
        <begin position="149"/>
        <end position="175"/>
    </location>
</feature>
<feature type="repeat" description="ANK" evidence="3">
    <location>
        <begin position="116"/>
        <end position="148"/>
    </location>
</feature>
<evidence type="ECO:0000256" key="2">
    <source>
        <dbReference type="ARBA" id="ARBA00023043"/>
    </source>
</evidence>
<dbReference type="SMART" id="SM00248">
    <property type="entry name" value="ANK"/>
    <property type="match status" value="5"/>
</dbReference>
<dbReference type="PROSITE" id="PS50088">
    <property type="entry name" value="ANK_REPEAT"/>
    <property type="match status" value="2"/>
</dbReference>
<gene>
    <name evidence="4" type="ORF">NMOB1V02_LOCUS11940</name>
</gene>
<dbReference type="EMBL" id="CAJPEX010007811">
    <property type="protein sequence ID" value="CAG0924485.1"/>
    <property type="molecule type" value="Genomic_DNA"/>
</dbReference>
<dbReference type="PROSITE" id="PS50297">
    <property type="entry name" value="ANK_REP_REGION"/>
    <property type="match status" value="2"/>
</dbReference>
<dbReference type="PANTHER" id="PTHR24173:SF74">
    <property type="entry name" value="ANKYRIN REPEAT DOMAIN-CONTAINING PROTEIN 16"/>
    <property type="match status" value="1"/>
</dbReference>
<evidence type="ECO:0000256" key="3">
    <source>
        <dbReference type="PROSITE-ProRule" id="PRU00023"/>
    </source>
</evidence>
<accession>A0A7R9BZD8</accession>
<protein>
    <submittedName>
        <fullName evidence="4">Uncharacterized protein</fullName>
    </submittedName>
</protein>
<evidence type="ECO:0000313" key="5">
    <source>
        <dbReference type="Proteomes" id="UP000678499"/>
    </source>
</evidence>
<dbReference type="OrthoDB" id="5412539at2759"/>
<keyword evidence="2 3" id="KW-0040">ANK repeat</keyword>
<evidence type="ECO:0000313" key="4">
    <source>
        <dbReference type="EMBL" id="CAD7284333.1"/>
    </source>
</evidence>
<dbReference type="Proteomes" id="UP000678499">
    <property type="component" value="Unassembled WGS sequence"/>
</dbReference>
<dbReference type="Pfam" id="PF13637">
    <property type="entry name" value="Ank_4"/>
    <property type="match status" value="1"/>
</dbReference>
<organism evidence="4">
    <name type="scientific">Notodromas monacha</name>
    <dbReference type="NCBI Taxonomy" id="399045"/>
    <lineage>
        <taxon>Eukaryota</taxon>
        <taxon>Metazoa</taxon>
        <taxon>Ecdysozoa</taxon>
        <taxon>Arthropoda</taxon>
        <taxon>Crustacea</taxon>
        <taxon>Oligostraca</taxon>
        <taxon>Ostracoda</taxon>
        <taxon>Podocopa</taxon>
        <taxon>Podocopida</taxon>
        <taxon>Cypridocopina</taxon>
        <taxon>Cypridoidea</taxon>
        <taxon>Cyprididae</taxon>
        <taxon>Notodromas</taxon>
    </lineage>
</organism>
<dbReference type="Gene3D" id="1.25.40.20">
    <property type="entry name" value="Ankyrin repeat-containing domain"/>
    <property type="match status" value="2"/>
</dbReference>
<reference evidence="4" key="1">
    <citation type="submission" date="2020-11" db="EMBL/GenBank/DDBJ databases">
        <authorList>
            <person name="Tran Van P."/>
        </authorList>
    </citation>
    <scope>NUCLEOTIDE SEQUENCE</scope>
</reference>
<feature type="non-terminal residue" evidence="4">
    <location>
        <position position="394"/>
    </location>
</feature>
<proteinExistence type="predicted"/>
<dbReference type="EMBL" id="OA889848">
    <property type="protein sequence ID" value="CAD7284333.1"/>
    <property type="molecule type" value="Genomic_DNA"/>
</dbReference>
<dbReference type="InterPro" id="IPR036770">
    <property type="entry name" value="Ankyrin_rpt-contain_sf"/>
</dbReference>
<dbReference type="AlphaFoldDB" id="A0A7R9BZD8"/>
<evidence type="ECO:0000256" key="1">
    <source>
        <dbReference type="ARBA" id="ARBA00022737"/>
    </source>
</evidence>
<dbReference type="PANTHER" id="PTHR24173">
    <property type="entry name" value="ANKYRIN REPEAT CONTAINING"/>
    <property type="match status" value="1"/>
</dbReference>
<name>A0A7R9BZD8_9CRUS</name>
<keyword evidence="5" id="KW-1185">Reference proteome</keyword>
<sequence>MQNWTTSTEIAGNAIDGLMDPRKFDGPSAATPSVHANELFSKNSKEARALAFIKIFQSHEYGPEGVADFDSDQVATLAKKYPRGVPSMTQLIRSEDQKLDWPKLLANWPVNNLDVHGYAPLHYATAEGRLDLVEMLLTHGANVNARARSGATPLGLALAHRHLKVVSTLVQRGASATGALDHCGMTALQRAVSLRLPNVVRLLLNAAGADANEPDRFGMLAVHRAAAGHLVATLDVLITNGAARVNPRTRIPMTAEMTPLHLAYDDVATLRFLLENGANATATDAAGRSTRSLINYALNKFGESTDHLRKAALKSCWALIILHPSYKPLLESFRRRTDKLRRLRRLRENVERVTHSASSSTLAVTNSNMQLERQELPSGGWMASVLGSGGRTSA</sequence>
<dbReference type="InterPro" id="IPR002110">
    <property type="entry name" value="Ankyrin_rpt"/>
</dbReference>
<keyword evidence="1" id="KW-0677">Repeat</keyword>